<dbReference type="EMBL" id="KN826072">
    <property type="protein sequence ID" value="KIK80211.1"/>
    <property type="molecule type" value="Genomic_DNA"/>
</dbReference>
<dbReference type="AlphaFoldDB" id="A0A0D0D8Y0"/>
<dbReference type="Proteomes" id="UP000054538">
    <property type="component" value="Unassembled WGS sequence"/>
</dbReference>
<evidence type="ECO:0000313" key="2">
    <source>
        <dbReference type="Proteomes" id="UP000054538"/>
    </source>
</evidence>
<gene>
    <name evidence="1" type="ORF">PAXRUDRAFT_69977</name>
</gene>
<dbReference type="OrthoDB" id="2669721at2759"/>
<feature type="non-terminal residue" evidence="1">
    <location>
        <position position="58"/>
    </location>
</feature>
<dbReference type="InParanoid" id="A0A0D0D8Y0"/>
<reference evidence="2" key="2">
    <citation type="submission" date="2015-01" db="EMBL/GenBank/DDBJ databases">
        <title>Evolutionary Origins and Diversification of the Mycorrhizal Mutualists.</title>
        <authorList>
            <consortium name="DOE Joint Genome Institute"/>
            <consortium name="Mycorrhizal Genomics Consortium"/>
            <person name="Kohler A."/>
            <person name="Kuo A."/>
            <person name="Nagy L.G."/>
            <person name="Floudas D."/>
            <person name="Copeland A."/>
            <person name="Barry K.W."/>
            <person name="Cichocki N."/>
            <person name="Veneault-Fourrey C."/>
            <person name="LaButti K."/>
            <person name="Lindquist E.A."/>
            <person name="Lipzen A."/>
            <person name="Lundell T."/>
            <person name="Morin E."/>
            <person name="Murat C."/>
            <person name="Riley R."/>
            <person name="Ohm R."/>
            <person name="Sun H."/>
            <person name="Tunlid A."/>
            <person name="Henrissat B."/>
            <person name="Grigoriev I.V."/>
            <person name="Hibbett D.S."/>
            <person name="Martin F."/>
        </authorList>
    </citation>
    <scope>NUCLEOTIDE SEQUENCE [LARGE SCALE GENOMIC DNA]</scope>
    <source>
        <strain evidence="2">Ve08.2h10</strain>
    </source>
</reference>
<proteinExistence type="predicted"/>
<sequence>FANVALVQLLSPPDNALLKNSCMTVPMCQATQEVCVINIKDIVSVVGMVPHSPHLPFG</sequence>
<reference evidence="1 2" key="1">
    <citation type="submission" date="2014-04" db="EMBL/GenBank/DDBJ databases">
        <authorList>
            <consortium name="DOE Joint Genome Institute"/>
            <person name="Kuo A."/>
            <person name="Kohler A."/>
            <person name="Jargeat P."/>
            <person name="Nagy L.G."/>
            <person name="Floudas D."/>
            <person name="Copeland A."/>
            <person name="Barry K.W."/>
            <person name="Cichocki N."/>
            <person name="Veneault-Fourrey C."/>
            <person name="LaButti K."/>
            <person name="Lindquist E.A."/>
            <person name="Lipzen A."/>
            <person name="Lundell T."/>
            <person name="Morin E."/>
            <person name="Murat C."/>
            <person name="Sun H."/>
            <person name="Tunlid A."/>
            <person name="Henrissat B."/>
            <person name="Grigoriev I.V."/>
            <person name="Hibbett D.S."/>
            <person name="Martin F."/>
            <person name="Nordberg H.P."/>
            <person name="Cantor M.N."/>
            <person name="Hua S.X."/>
        </authorList>
    </citation>
    <scope>NUCLEOTIDE SEQUENCE [LARGE SCALE GENOMIC DNA]</scope>
    <source>
        <strain evidence="1 2">Ve08.2h10</strain>
    </source>
</reference>
<accession>A0A0D0D8Y0</accession>
<evidence type="ECO:0000313" key="1">
    <source>
        <dbReference type="EMBL" id="KIK80211.1"/>
    </source>
</evidence>
<feature type="non-terminal residue" evidence="1">
    <location>
        <position position="1"/>
    </location>
</feature>
<protein>
    <submittedName>
        <fullName evidence="1">Uncharacterized protein</fullName>
    </submittedName>
</protein>
<dbReference type="HOGENOM" id="CLU_204934_0_0_1"/>
<keyword evidence="2" id="KW-1185">Reference proteome</keyword>
<organism evidence="1 2">
    <name type="scientific">Paxillus rubicundulus Ve08.2h10</name>
    <dbReference type="NCBI Taxonomy" id="930991"/>
    <lineage>
        <taxon>Eukaryota</taxon>
        <taxon>Fungi</taxon>
        <taxon>Dikarya</taxon>
        <taxon>Basidiomycota</taxon>
        <taxon>Agaricomycotina</taxon>
        <taxon>Agaricomycetes</taxon>
        <taxon>Agaricomycetidae</taxon>
        <taxon>Boletales</taxon>
        <taxon>Paxilineae</taxon>
        <taxon>Paxillaceae</taxon>
        <taxon>Paxillus</taxon>
    </lineage>
</organism>
<name>A0A0D0D8Y0_9AGAM</name>